<dbReference type="InterPro" id="IPR010499">
    <property type="entry name" value="AraC_E-bd"/>
</dbReference>
<dbReference type="InterPro" id="IPR011256">
    <property type="entry name" value="Reg_factor_effector_dom_sf"/>
</dbReference>
<dbReference type="InterPro" id="IPR029442">
    <property type="entry name" value="GyrI-like"/>
</dbReference>
<dbReference type="RefSeq" id="WP_158274066.1">
    <property type="nucleotide sequence ID" value="NZ_BMEZ01000008.1"/>
</dbReference>
<evidence type="ECO:0000259" key="1">
    <source>
        <dbReference type="SMART" id="SM00871"/>
    </source>
</evidence>
<dbReference type="SUPFAM" id="SSF55136">
    <property type="entry name" value="Probable bacterial effector-binding domain"/>
    <property type="match status" value="1"/>
</dbReference>
<name>A0A2T6API9_9RHOB</name>
<dbReference type="AlphaFoldDB" id="A0A2T6API9"/>
<protein>
    <submittedName>
        <fullName evidence="2">Putative transcriptional regulator YdeE</fullName>
    </submittedName>
</protein>
<proteinExistence type="predicted"/>
<keyword evidence="3" id="KW-1185">Reference proteome</keyword>
<reference evidence="2 3" key="1">
    <citation type="submission" date="2018-04" db="EMBL/GenBank/DDBJ databases">
        <title>Genomic Encyclopedia of Archaeal and Bacterial Type Strains, Phase II (KMG-II): from individual species to whole genera.</title>
        <authorList>
            <person name="Goeker M."/>
        </authorList>
    </citation>
    <scope>NUCLEOTIDE SEQUENCE [LARGE SCALE GENOMIC DNA]</scope>
    <source>
        <strain evidence="2 3">DSM 29329</strain>
    </source>
</reference>
<comment type="caution">
    <text evidence="2">The sequence shown here is derived from an EMBL/GenBank/DDBJ whole genome shotgun (WGS) entry which is preliminary data.</text>
</comment>
<accession>A0A2T6API9</accession>
<feature type="domain" description="AraC effector-binding" evidence="1">
    <location>
        <begin position="5"/>
        <end position="156"/>
    </location>
</feature>
<dbReference type="EMBL" id="QBKN01000020">
    <property type="protein sequence ID" value="PTX45690.1"/>
    <property type="molecule type" value="Genomic_DNA"/>
</dbReference>
<dbReference type="InterPro" id="IPR053182">
    <property type="entry name" value="YobU-like_regulator"/>
</dbReference>
<dbReference type="Proteomes" id="UP000244069">
    <property type="component" value="Unassembled WGS sequence"/>
</dbReference>
<dbReference type="PANTHER" id="PTHR36444">
    <property type="entry name" value="TRANSCRIPTIONAL REGULATOR PROTEIN YOBU-RELATED"/>
    <property type="match status" value="1"/>
</dbReference>
<dbReference type="PANTHER" id="PTHR36444:SF3">
    <property type="entry name" value="TRANSCRIPTIONAL ACTIVATOR, PUTATIVE-RELATED"/>
    <property type="match status" value="1"/>
</dbReference>
<organism evidence="2 3">
    <name type="scientific">Allosediminivita pacifica</name>
    <dbReference type="NCBI Taxonomy" id="1267769"/>
    <lineage>
        <taxon>Bacteria</taxon>
        <taxon>Pseudomonadati</taxon>
        <taxon>Pseudomonadota</taxon>
        <taxon>Alphaproteobacteria</taxon>
        <taxon>Rhodobacterales</taxon>
        <taxon>Paracoccaceae</taxon>
        <taxon>Allosediminivita</taxon>
    </lineage>
</organism>
<gene>
    <name evidence="2" type="ORF">C8N44_12044</name>
</gene>
<dbReference type="SMART" id="SM00871">
    <property type="entry name" value="AraC_E_bind"/>
    <property type="match status" value="1"/>
</dbReference>
<sequence length="160" mass="17945">MSEPLAPEILSAPERVIVGTTRRYTMMRRSEIPRQWQEFFDAGHRIPGAIEGPTFGVSFEMDPAGGFRYCVGKEVPAPPTPLPEGLDAVTLSAGTYAVLRRLGPIARMTRDFDRMFSEWLPASGRQIREGAVFERYPPDDRNGPDVMAYEIWVPVTDEAE</sequence>
<dbReference type="Pfam" id="PF06445">
    <property type="entry name" value="GyrI-like"/>
    <property type="match status" value="1"/>
</dbReference>
<evidence type="ECO:0000313" key="3">
    <source>
        <dbReference type="Proteomes" id="UP000244069"/>
    </source>
</evidence>
<dbReference type="Gene3D" id="3.20.80.10">
    <property type="entry name" value="Regulatory factor, effector binding domain"/>
    <property type="match status" value="1"/>
</dbReference>
<dbReference type="OrthoDB" id="282744at2"/>
<evidence type="ECO:0000313" key="2">
    <source>
        <dbReference type="EMBL" id="PTX45690.1"/>
    </source>
</evidence>